<proteinExistence type="predicted"/>
<evidence type="ECO:0000256" key="1">
    <source>
        <dbReference type="SAM" id="MobiDB-lite"/>
    </source>
</evidence>
<evidence type="ECO:0008006" key="4">
    <source>
        <dbReference type="Google" id="ProtNLM"/>
    </source>
</evidence>
<dbReference type="AlphaFoldDB" id="A0A2W5VNH2"/>
<gene>
    <name evidence="2" type="ORF">DI536_16740</name>
</gene>
<name>A0A2W5VNH2_9BACT</name>
<protein>
    <recommendedName>
        <fullName evidence="4">DUF4440 domain-containing protein</fullName>
    </recommendedName>
</protein>
<dbReference type="EMBL" id="QFQP01000013">
    <property type="protein sequence ID" value="PZR11971.1"/>
    <property type="molecule type" value="Genomic_DNA"/>
</dbReference>
<feature type="region of interest" description="Disordered" evidence="1">
    <location>
        <begin position="128"/>
        <end position="156"/>
    </location>
</feature>
<reference evidence="2 3" key="1">
    <citation type="submission" date="2017-08" db="EMBL/GenBank/DDBJ databases">
        <title>Infants hospitalized years apart are colonized by the same room-sourced microbial strains.</title>
        <authorList>
            <person name="Brooks B."/>
            <person name="Olm M.R."/>
            <person name="Firek B.A."/>
            <person name="Baker R."/>
            <person name="Thomas B.C."/>
            <person name="Morowitz M.J."/>
            <person name="Banfield J.F."/>
        </authorList>
    </citation>
    <scope>NUCLEOTIDE SEQUENCE [LARGE SCALE GENOMIC DNA]</scope>
    <source>
        <strain evidence="2">S2_003_000_R2_14</strain>
    </source>
</reference>
<accession>A0A2W5VNH2</accession>
<sequence>MIRAVAAFLAVFSIGCATLPKGDPEELKPAVEAFHQRARWKDFRGAADLLTPERRGPFIKERSKQNDDKDLFITNFELEDAKIAPDTVTAEVVTKISWYRLPSTSEQTKTVTNVFVWRDNAWLLESQDEGPFEELKPAPPKVAPAPVDTSVVPPGE</sequence>
<comment type="caution">
    <text evidence="2">The sequence shown here is derived from an EMBL/GenBank/DDBJ whole genome shotgun (WGS) entry which is preliminary data.</text>
</comment>
<dbReference type="Proteomes" id="UP000249061">
    <property type="component" value="Unassembled WGS sequence"/>
</dbReference>
<evidence type="ECO:0000313" key="2">
    <source>
        <dbReference type="EMBL" id="PZR11971.1"/>
    </source>
</evidence>
<evidence type="ECO:0000313" key="3">
    <source>
        <dbReference type="Proteomes" id="UP000249061"/>
    </source>
</evidence>
<organism evidence="2 3">
    <name type="scientific">Archangium gephyra</name>
    <dbReference type="NCBI Taxonomy" id="48"/>
    <lineage>
        <taxon>Bacteria</taxon>
        <taxon>Pseudomonadati</taxon>
        <taxon>Myxococcota</taxon>
        <taxon>Myxococcia</taxon>
        <taxon>Myxococcales</taxon>
        <taxon>Cystobacterineae</taxon>
        <taxon>Archangiaceae</taxon>
        <taxon>Archangium</taxon>
    </lineage>
</organism>
<dbReference type="PROSITE" id="PS51257">
    <property type="entry name" value="PROKAR_LIPOPROTEIN"/>
    <property type="match status" value="1"/>
</dbReference>